<name>A0A078RBL2_PHOVU</name>
<dbReference type="Proteomes" id="UP000028134">
    <property type="component" value="Unassembled WGS sequence"/>
</dbReference>
<accession>A0A078RBL2</accession>
<protein>
    <submittedName>
        <fullName evidence="1">Uncharacterized protein</fullName>
    </submittedName>
</protein>
<gene>
    <name evidence="1" type="ORF">M097_2004</name>
</gene>
<sequence length="50" mass="5406">MPTDTLPIIEAGLKSPFVSTVLFDSLDTSSSKKIRMSAFNRKAIFSKSAA</sequence>
<comment type="caution">
    <text evidence="1">The sequence shown here is derived from an EMBL/GenBank/DDBJ whole genome shotgun (WGS) entry which is preliminary data.</text>
</comment>
<proteinExistence type="predicted"/>
<evidence type="ECO:0000313" key="2">
    <source>
        <dbReference type="Proteomes" id="UP000028134"/>
    </source>
</evidence>
<reference evidence="1 2" key="1">
    <citation type="submission" date="2014-04" db="EMBL/GenBank/DDBJ databases">
        <authorList>
            <person name="Sears C."/>
            <person name="Carroll K."/>
            <person name="Sack B.R."/>
            <person name="Qadri F."/>
            <person name="Myers L.L."/>
            <person name="Chung G.-T."/>
            <person name="Escheverria P."/>
            <person name="Fraser C.M."/>
            <person name="Sadzewicz L."/>
            <person name="Shefchek K.A."/>
            <person name="Tallon L."/>
            <person name="Das S.P."/>
            <person name="Daugherty S."/>
            <person name="Mongodin E.F."/>
        </authorList>
    </citation>
    <scope>NUCLEOTIDE SEQUENCE [LARGE SCALE GENOMIC DNA]</scope>
    <source>
        <strain evidence="2">3775 SL(B) 10 (iv)</strain>
    </source>
</reference>
<dbReference type="AlphaFoldDB" id="A0A078RBL2"/>
<organism evidence="1 2">
    <name type="scientific">Phocaeicola vulgatus str. 3775 SL</name>
    <name type="common">B</name>
    <name type="synonym">iv</name>
    <dbReference type="NCBI Taxonomy" id="1339350"/>
    <lineage>
        <taxon>Bacteria</taxon>
        <taxon>Pseudomonadati</taxon>
        <taxon>Bacteroidota</taxon>
        <taxon>Bacteroidia</taxon>
        <taxon>Bacteroidales</taxon>
        <taxon>Bacteroidaceae</taxon>
        <taxon>Phocaeicola</taxon>
    </lineage>
</organism>
<evidence type="ECO:0000313" key="1">
    <source>
        <dbReference type="EMBL" id="KDS31357.1"/>
    </source>
</evidence>
<dbReference type="EMBL" id="JNHI01000009">
    <property type="protein sequence ID" value="KDS31357.1"/>
    <property type="molecule type" value="Genomic_DNA"/>
</dbReference>